<feature type="repeat" description="ANK" evidence="3">
    <location>
        <begin position="340"/>
        <end position="372"/>
    </location>
</feature>
<protein>
    <submittedName>
        <fullName evidence="5">Ankyrin domain protein</fullName>
    </submittedName>
</protein>
<dbReference type="Proteomes" id="UP000066049">
    <property type="component" value="Chromosome"/>
</dbReference>
<feature type="chain" id="PRO_5005790856" evidence="4">
    <location>
        <begin position="21"/>
        <end position="403"/>
    </location>
</feature>
<dbReference type="Pfam" id="PF12796">
    <property type="entry name" value="Ank_2"/>
    <property type="match status" value="2"/>
</dbReference>
<keyword evidence="4" id="KW-0732">Signal</keyword>
<dbReference type="Gene3D" id="1.25.40.20">
    <property type="entry name" value="Ankyrin repeat-containing domain"/>
    <property type="match status" value="2"/>
</dbReference>
<keyword evidence="2 3" id="KW-0040">ANK repeat</keyword>
<name>A0A0M3V254_9BACT</name>
<reference evidence="6" key="1">
    <citation type="submission" date="2015-08" db="EMBL/GenBank/DDBJ databases">
        <title>Comparative genomics of the Campylobacter concisus group.</title>
        <authorList>
            <person name="Miller W.G."/>
            <person name="Yee E."/>
            <person name="Chapman M.H."/>
            <person name="Huynh S."/>
            <person name="Bono J.L."/>
            <person name="On S.L.W."/>
            <person name="St Leger J."/>
            <person name="Foster G."/>
            <person name="Parker C.T."/>
        </authorList>
    </citation>
    <scope>NUCLEOTIDE SEQUENCE [LARGE SCALE GENOMIC DNA]</scope>
    <source>
        <strain evidence="6">ATCC 33237</strain>
    </source>
</reference>
<dbReference type="SUPFAM" id="SSF48403">
    <property type="entry name" value="Ankyrin repeat"/>
    <property type="match status" value="1"/>
</dbReference>
<accession>A0A0M3V254</accession>
<dbReference type="PANTHER" id="PTHR24126">
    <property type="entry name" value="ANKYRIN REPEAT, PH AND SEC7 DOMAIN CONTAINING PROTEIN SECG-RELATED"/>
    <property type="match status" value="1"/>
</dbReference>
<evidence type="ECO:0000313" key="6">
    <source>
        <dbReference type="Proteomes" id="UP000066049"/>
    </source>
</evidence>
<proteinExistence type="predicted"/>
<evidence type="ECO:0000313" key="5">
    <source>
        <dbReference type="EMBL" id="ALF47328.1"/>
    </source>
</evidence>
<dbReference type="InterPro" id="IPR002110">
    <property type="entry name" value="Ankyrin_rpt"/>
</dbReference>
<dbReference type="SMART" id="SM00248">
    <property type="entry name" value="ANK"/>
    <property type="match status" value="5"/>
</dbReference>
<dbReference type="PROSITE" id="PS50088">
    <property type="entry name" value="ANK_REPEAT"/>
    <property type="match status" value="1"/>
</dbReference>
<evidence type="ECO:0000256" key="3">
    <source>
        <dbReference type="PROSITE-ProRule" id="PRU00023"/>
    </source>
</evidence>
<evidence type="ECO:0000256" key="1">
    <source>
        <dbReference type="ARBA" id="ARBA00022737"/>
    </source>
</evidence>
<dbReference type="AlphaFoldDB" id="A0A0M3V254"/>
<dbReference type="PROSITE" id="PS50297">
    <property type="entry name" value="ANK_REP_REGION"/>
    <property type="match status" value="1"/>
</dbReference>
<dbReference type="GeneID" id="28662305"/>
<feature type="signal peptide" evidence="4">
    <location>
        <begin position="1"/>
        <end position="20"/>
    </location>
</feature>
<sequence length="403" mass="45554">MKKVVFFLFFSVCFLINLHALECSDLAKKESFKTTPNDLAYANEGLFYCDGSLLNLKEVKELFDASVAVRSESQSCVGDRVYKENLNKLRWLLLKASFAPELYQKELAKPDIAEEQKDARMEYFRYWANESLFNFLKYKKFIEAYKNAQTPLVKFYESLGIDTPSAAYYATSVVNEFLTFGVGKSVNKAKILTPEQSMMAQRINSDELANLLYSKNFSTAELTNLLNIALLNEKSSDMIKEIIRRGADVNLGDETPLFFALKNIENVKILLANKADVNHTNFFGKSVLFYAVQFSDKPLCELLLKNGANANESYIDENAKMNMINLGMTQVEDTCGLEHTNRSVFMHAAAHATPEILKLLMDNGADINATDDAGFNALDYAMKEQNEKTIKFLENLGLKPNLN</sequence>
<dbReference type="KEGG" id="ccoc:CCON33237_0631"/>
<dbReference type="PATRIC" id="fig|199.248.peg.661"/>
<keyword evidence="1" id="KW-0677">Repeat</keyword>
<evidence type="ECO:0000256" key="2">
    <source>
        <dbReference type="ARBA" id="ARBA00023043"/>
    </source>
</evidence>
<dbReference type="PANTHER" id="PTHR24126:SF14">
    <property type="entry name" value="ANK_REP_REGION DOMAIN-CONTAINING PROTEIN"/>
    <property type="match status" value="1"/>
</dbReference>
<evidence type="ECO:0000256" key="4">
    <source>
        <dbReference type="SAM" id="SignalP"/>
    </source>
</evidence>
<organism evidence="5 6">
    <name type="scientific">Campylobacter concisus</name>
    <dbReference type="NCBI Taxonomy" id="199"/>
    <lineage>
        <taxon>Bacteria</taxon>
        <taxon>Pseudomonadati</taxon>
        <taxon>Campylobacterota</taxon>
        <taxon>Epsilonproteobacteria</taxon>
        <taxon>Campylobacterales</taxon>
        <taxon>Campylobacteraceae</taxon>
        <taxon>Campylobacter</taxon>
    </lineage>
</organism>
<gene>
    <name evidence="5" type="ORF">CCON33237_0631</name>
</gene>
<dbReference type="EMBL" id="CP012541">
    <property type="protein sequence ID" value="ALF47328.1"/>
    <property type="molecule type" value="Genomic_DNA"/>
</dbReference>
<dbReference type="RefSeq" id="WP_054196366.1">
    <property type="nucleotide sequence ID" value="NZ_CABMKQ010000066.1"/>
</dbReference>
<dbReference type="InterPro" id="IPR036770">
    <property type="entry name" value="Ankyrin_rpt-contain_sf"/>
</dbReference>